<evidence type="ECO:0000313" key="15">
    <source>
        <dbReference type="Proteomes" id="UP000194221"/>
    </source>
</evidence>
<sequence>MKDSNPHTSSGDISKCPFMGGTQKHTAGGGTRNRDWWPNELKLNILRQNATKSDPMGTGFNYAAAFNSINYEELKKDLIDLMTDSQDWWPADYGHYGGLMIRMAWHSAGTYRVGDGRGGAGTGTHRFAPLNSWPDNGNLDKARLLLWPIKKKYGNKISWADLMILAGNCALESMGFETFGFAGGREDVWEPEQDIYWGNETEWLGNKERYEDGDLESDLGAVHMGLIYVNPEGPNGNPDPLASGHDIRETFGRMAMNDEETVALVAGGHTFGKAHGAADPDKYVGAEPAGAPIEEMSTGWKNTFGSGVLDDAITSGIEGAWTPNPTQWDHDYFDVLLNYDWELTRSPAGAHQWTPTAASDARMAPKAGDPNGKQALMMTTADMALKKDPIYREISERFHKDHKAFEEAFARAWFKLTHRDMGPVALYLGPEVPKEELIWQDPIPKGNTLSDTEVASLKSSIKNSGLSISQLVTTAWASASTFRGSDKRGGANGGRIRLAPQKDWEVNNPKELTKVLVVYEDIQSNFSGTVSIADLIVLGGNVGIEKAAKNAGHSVTVPFTSGRGDASQEQTDITSFNYLMPRADGFRNYVKANLDVAAEELLVDKANLLTLSVPEMTVLIGGLRVLGTNYDGSKLGVFTDNIGTLSNDFFTNVLDFSITWKATSTSDKEFIGRDRATGAMKFSGTRADLIFGSNSELRAIAEVYGADDAQEKFVTDFVAAWSKVMDLDRFDL</sequence>
<evidence type="ECO:0000256" key="2">
    <source>
        <dbReference type="ARBA" id="ARBA00022617"/>
    </source>
</evidence>
<comment type="function">
    <text evidence="10">Bifunctional enzyme with both catalase and broad-spectrum peroxidase activity.</text>
</comment>
<comment type="cofactor">
    <cofactor evidence="10">
        <name>heme b</name>
        <dbReference type="ChEBI" id="CHEBI:60344"/>
    </cofactor>
    <text evidence="10">Binds 1 heme b (iron(II)-protoporphyrin IX) group per dimer.</text>
</comment>
<dbReference type="STRING" id="1635173.WH52_08410"/>
<keyword evidence="2 10" id="KW-0349">Heme</keyword>
<evidence type="ECO:0000256" key="7">
    <source>
        <dbReference type="ARBA" id="ARBA00049145"/>
    </source>
</evidence>
<reference evidence="14 15" key="1">
    <citation type="submission" date="2015-03" db="EMBL/GenBank/DDBJ databases">
        <title>Genome sequence of Tenacibaculum sp. S2-2, isolated from intestinal microbiota of sea cucumber, Apostichopus japonicas.</title>
        <authorList>
            <person name="Shao Z."/>
            <person name="Wang L."/>
            <person name="Li X."/>
        </authorList>
    </citation>
    <scope>NUCLEOTIDE SEQUENCE [LARGE SCALE GENOMIC DNA]</scope>
    <source>
        <strain evidence="14 15">S2-2</strain>
    </source>
</reference>
<evidence type="ECO:0000256" key="11">
    <source>
        <dbReference type="RuleBase" id="RU003451"/>
    </source>
</evidence>
<keyword evidence="3 10" id="KW-0479">Metal-binding</keyword>
<dbReference type="PROSITE" id="PS00435">
    <property type="entry name" value="PEROXIDASE_1"/>
    <property type="match status" value="1"/>
</dbReference>
<dbReference type="Gene3D" id="1.10.520.10">
    <property type="match status" value="2"/>
</dbReference>
<comment type="similarity">
    <text evidence="9 10 11">Belongs to the peroxidase family. Peroxidase/catalase subfamily.</text>
</comment>
<keyword evidence="4 10" id="KW-0560">Oxidoreductase</keyword>
<organism evidence="14 15">
    <name type="scientific">Tenacibaculum holothuriorum</name>
    <dbReference type="NCBI Taxonomy" id="1635173"/>
    <lineage>
        <taxon>Bacteria</taxon>
        <taxon>Pseudomonadati</taxon>
        <taxon>Bacteroidota</taxon>
        <taxon>Flavobacteriia</taxon>
        <taxon>Flavobacteriales</taxon>
        <taxon>Flavobacteriaceae</taxon>
        <taxon>Tenacibaculum</taxon>
    </lineage>
</organism>
<feature type="domain" description="Plant heme peroxidase family profile" evidence="13">
    <location>
        <begin position="139"/>
        <end position="437"/>
    </location>
</feature>
<dbReference type="FunFam" id="1.10.420.10:FF:000004">
    <property type="entry name" value="Catalase-peroxidase"/>
    <property type="match status" value="1"/>
</dbReference>
<evidence type="ECO:0000256" key="9">
    <source>
        <dbReference type="ARBA" id="ARBA00060838"/>
    </source>
</evidence>
<feature type="compositionally biased region" description="Polar residues" evidence="12">
    <location>
        <begin position="1"/>
        <end position="12"/>
    </location>
</feature>
<keyword evidence="6 10" id="KW-0376">Hydrogen peroxide</keyword>
<feature type="site" description="Transition state stabilizer" evidence="10">
    <location>
        <position position="102"/>
    </location>
</feature>
<dbReference type="InParanoid" id="A0A1Y2PC46"/>
<dbReference type="FunFam" id="1.10.520.10:FF:000002">
    <property type="entry name" value="Catalase-peroxidase"/>
    <property type="match status" value="1"/>
</dbReference>
<dbReference type="PROSITE" id="PS00436">
    <property type="entry name" value="PEROXIDASE_2"/>
    <property type="match status" value="1"/>
</dbReference>
<dbReference type="NCBIfam" id="NF011635">
    <property type="entry name" value="PRK15061.1"/>
    <property type="match status" value="1"/>
</dbReference>
<comment type="catalytic activity">
    <reaction evidence="7 10 11">
        <text>2 H2O2 = O2 + 2 H2O</text>
        <dbReference type="Rhea" id="RHEA:20309"/>
        <dbReference type="ChEBI" id="CHEBI:15377"/>
        <dbReference type="ChEBI" id="CHEBI:15379"/>
        <dbReference type="ChEBI" id="CHEBI:16240"/>
        <dbReference type="EC" id="1.11.1.21"/>
    </reaction>
</comment>
<dbReference type="Gene3D" id="1.10.420.10">
    <property type="entry name" value="Peroxidase, domain 2"/>
    <property type="match status" value="2"/>
</dbReference>
<evidence type="ECO:0000256" key="4">
    <source>
        <dbReference type="ARBA" id="ARBA00023002"/>
    </source>
</evidence>
<dbReference type="GO" id="GO:0070301">
    <property type="term" value="P:cellular response to hydrogen peroxide"/>
    <property type="evidence" value="ECO:0007669"/>
    <property type="project" value="TreeGrafter"/>
</dbReference>
<feature type="cross-link" description="Tryptophyl-tyrosyl-methioninium (Tyr-Met) (with Trp-105)" evidence="10">
    <location>
        <begin position="228"/>
        <end position="254"/>
    </location>
</feature>
<comment type="catalytic activity">
    <reaction evidence="8 10 11">
        <text>H2O2 + AH2 = A + 2 H2O</text>
        <dbReference type="Rhea" id="RHEA:30275"/>
        <dbReference type="ChEBI" id="CHEBI:13193"/>
        <dbReference type="ChEBI" id="CHEBI:15377"/>
        <dbReference type="ChEBI" id="CHEBI:16240"/>
        <dbReference type="ChEBI" id="CHEBI:17499"/>
        <dbReference type="EC" id="1.11.1.21"/>
    </reaction>
</comment>
<evidence type="ECO:0000256" key="5">
    <source>
        <dbReference type="ARBA" id="ARBA00023004"/>
    </source>
</evidence>
<keyword evidence="1 10" id="KW-0575">Peroxidase</keyword>
<dbReference type="EMBL" id="LAPZ01000005">
    <property type="protein sequence ID" value="OSY88042.1"/>
    <property type="molecule type" value="Genomic_DNA"/>
</dbReference>
<evidence type="ECO:0000256" key="3">
    <source>
        <dbReference type="ARBA" id="ARBA00022723"/>
    </source>
</evidence>
<dbReference type="SUPFAM" id="SSF48113">
    <property type="entry name" value="Heme-dependent peroxidases"/>
    <property type="match status" value="2"/>
</dbReference>
<gene>
    <name evidence="10" type="primary">katG</name>
    <name evidence="14" type="ORF">WH52_08410</name>
</gene>
<protein>
    <recommendedName>
        <fullName evidence="10 11">Catalase-peroxidase</fullName>
        <shortName evidence="10">CP</shortName>
        <ecNumber evidence="10 11">1.11.1.21</ecNumber>
    </recommendedName>
    <alternativeName>
        <fullName evidence="10">Peroxidase/catalase</fullName>
    </alternativeName>
</protein>
<dbReference type="GO" id="GO:0046872">
    <property type="term" value="F:metal ion binding"/>
    <property type="evidence" value="ECO:0007669"/>
    <property type="project" value="UniProtKB-KW"/>
</dbReference>
<evidence type="ECO:0000259" key="13">
    <source>
        <dbReference type="PROSITE" id="PS50873"/>
    </source>
</evidence>
<dbReference type="EC" id="1.11.1.21" evidence="10 11"/>
<dbReference type="RefSeq" id="WP_086030509.1">
    <property type="nucleotide sequence ID" value="NZ_LAPZ01000005.1"/>
</dbReference>
<dbReference type="PRINTS" id="PR00460">
    <property type="entry name" value="BPEROXIDASE"/>
</dbReference>
<evidence type="ECO:0000313" key="14">
    <source>
        <dbReference type="EMBL" id="OSY88042.1"/>
    </source>
</evidence>
<dbReference type="AlphaFoldDB" id="A0A1Y2PC46"/>
<evidence type="ECO:0000256" key="8">
    <source>
        <dbReference type="ARBA" id="ARBA00051651"/>
    </source>
</evidence>
<dbReference type="InterPro" id="IPR019793">
    <property type="entry name" value="Peroxidases_heam-ligand_BS"/>
</dbReference>
<dbReference type="InterPro" id="IPR010255">
    <property type="entry name" value="Haem_peroxidase_sf"/>
</dbReference>
<proteinExistence type="inferred from homology"/>
<evidence type="ECO:0000256" key="12">
    <source>
        <dbReference type="SAM" id="MobiDB-lite"/>
    </source>
</evidence>
<comment type="subunit">
    <text evidence="10">Homodimer or homotetramer.</text>
</comment>
<dbReference type="CDD" id="cd08200">
    <property type="entry name" value="catalase_peroxidase_2"/>
    <property type="match status" value="1"/>
</dbReference>
<comment type="caution">
    <text evidence="14">The sequence shown here is derived from an EMBL/GenBank/DDBJ whole genome shotgun (WGS) entry which is preliminary data.</text>
</comment>
<feature type="active site" description="Proton acceptor" evidence="10">
    <location>
        <position position="106"/>
    </location>
</feature>
<feature type="binding site" description="axial binding residue" evidence="10">
    <location>
        <position position="269"/>
    </location>
    <ligand>
        <name>heme b</name>
        <dbReference type="ChEBI" id="CHEBI:60344"/>
    </ligand>
    <ligandPart>
        <name>Fe</name>
        <dbReference type="ChEBI" id="CHEBI:18248"/>
    </ligandPart>
</feature>
<dbReference type="GO" id="GO:0042744">
    <property type="term" value="P:hydrogen peroxide catabolic process"/>
    <property type="evidence" value="ECO:0007669"/>
    <property type="project" value="UniProtKB-KW"/>
</dbReference>
<evidence type="ECO:0000256" key="6">
    <source>
        <dbReference type="ARBA" id="ARBA00023324"/>
    </source>
</evidence>
<dbReference type="PROSITE" id="PS50873">
    <property type="entry name" value="PEROXIDASE_4"/>
    <property type="match status" value="1"/>
</dbReference>
<dbReference type="Pfam" id="PF00141">
    <property type="entry name" value="peroxidase"/>
    <property type="match status" value="2"/>
</dbReference>
<dbReference type="CDD" id="cd00649">
    <property type="entry name" value="catalase_peroxidase_1"/>
    <property type="match status" value="1"/>
</dbReference>
<dbReference type="PANTHER" id="PTHR30555">
    <property type="entry name" value="HYDROPEROXIDASE I, BIFUNCTIONAL CATALASE-PEROXIDASE"/>
    <property type="match status" value="1"/>
</dbReference>
<dbReference type="GO" id="GO:0004096">
    <property type="term" value="F:catalase activity"/>
    <property type="evidence" value="ECO:0007669"/>
    <property type="project" value="UniProtKB-UniRule"/>
</dbReference>
<dbReference type="HAMAP" id="MF_01961">
    <property type="entry name" value="Catal_peroxid"/>
    <property type="match status" value="1"/>
</dbReference>
<dbReference type="InterPro" id="IPR002016">
    <property type="entry name" value="Haem_peroxidase"/>
</dbReference>
<feature type="region of interest" description="Disordered" evidence="12">
    <location>
        <begin position="1"/>
        <end position="35"/>
    </location>
</feature>
<keyword evidence="5 10" id="KW-0408">Iron</keyword>
<dbReference type="NCBIfam" id="TIGR00198">
    <property type="entry name" value="cat_per_HPI"/>
    <property type="match status" value="1"/>
</dbReference>
<dbReference type="OrthoDB" id="9759743at2"/>
<dbReference type="PRINTS" id="PR00458">
    <property type="entry name" value="PEROXIDASE"/>
</dbReference>
<dbReference type="GO" id="GO:0005829">
    <property type="term" value="C:cytosol"/>
    <property type="evidence" value="ECO:0007669"/>
    <property type="project" value="TreeGrafter"/>
</dbReference>
<dbReference type="GO" id="GO:0020037">
    <property type="term" value="F:heme binding"/>
    <property type="evidence" value="ECO:0007669"/>
    <property type="project" value="InterPro"/>
</dbReference>
<accession>A0A1Y2PC46</accession>
<comment type="PTM">
    <text evidence="10">Formation of the three residue Trp-Tyr-Met cross-link is important for the catalase, but not the peroxidase activity of the enzyme.</text>
</comment>
<comment type="caution">
    <text evidence="10">Lacks conserved residue(s) required for the propagation of feature annotation.</text>
</comment>
<evidence type="ECO:0000256" key="10">
    <source>
        <dbReference type="HAMAP-Rule" id="MF_01961"/>
    </source>
</evidence>
<dbReference type="PANTHER" id="PTHR30555:SF0">
    <property type="entry name" value="CATALASE-PEROXIDASE"/>
    <property type="match status" value="1"/>
</dbReference>
<evidence type="ECO:0000256" key="1">
    <source>
        <dbReference type="ARBA" id="ARBA00022559"/>
    </source>
</evidence>
<name>A0A1Y2PC46_9FLAO</name>
<dbReference type="InterPro" id="IPR019794">
    <property type="entry name" value="Peroxidases_AS"/>
</dbReference>
<dbReference type="Proteomes" id="UP000194221">
    <property type="component" value="Unassembled WGS sequence"/>
</dbReference>
<dbReference type="InterPro" id="IPR000763">
    <property type="entry name" value="Catalase_peroxidase"/>
</dbReference>
<keyword evidence="15" id="KW-1185">Reference proteome</keyword>